<accession>A0A3M7T1Z5</accession>
<name>A0A3M7T1Z5_BRAPC</name>
<gene>
    <name evidence="1" type="ORF">BpHYR1_043108</name>
</gene>
<sequence length="73" mass="8892">MNSFQNNINNLLLTKHPQVVYRTFVWALFNHILIYNREPWADLFSSLINLKYKKEFIITDVKADQRLSYYPQR</sequence>
<protein>
    <submittedName>
        <fullName evidence="1">Uncharacterized protein</fullName>
    </submittedName>
</protein>
<dbReference type="Proteomes" id="UP000276133">
    <property type="component" value="Unassembled WGS sequence"/>
</dbReference>
<dbReference type="EMBL" id="REGN01000425">
    <property type="protein sequence ID" value="RNA42022.1"/>
    <property type="molecule type" value="Genomic_DNA"/>
</dbReference>
<reference evidence="1 2" key="1">
    <citation type="journal article" date="2018" name="Sci. Rep.">
        <title>Genomic signatures of local adaptation to the degree of environmental predictability in rotifers.</title>
        <authorList>
            <person name="Franch-Gras L."/>
            <person name="Hahn C."/>
            <person name="Garcia-Roger E.M."/>
            <person name="Carmona M.J."/>
            <person name="Serra M."/>
            <person name="Gomez A."/>
        </authorList>
    </citation>
    <scope>NUCLEOTIDE SEQUENCE [LARGE SCALE GENOMIC DNA]</scope>
    <source>
        <strain evidence="1">HYR1</strain>
    </source>
</reference>
<organism evidence="1 2">
    <name type="scientific">Brachionus plicatilis</name>
    <name type="common">Marine rotifer</name>
    <name type="synonym">Brachionus muelleri</name>
    <dbReference type="NCBI Taxonomy" id="10195"/>
    <lineage>
        <taxon>Eukaryota</taxon>
        <taxon>Metazoa</taxon>
        <taxon>Spiralia</taxon>
        <taxon>Gnathifera</taxon>
        <taxon>Rotifera</taxon>
        <taxon>Eurotatoria</taxon>
        <taxon>Monogononta</taxon>
        <taxon>Pseudotrocha</taxon>
        <taxon>Ploima</taxon>
        <taxon>Brachionidae</taxon>
        <taxon>Brachionus</taxon>
    </lineage>
</organism>
<evidence type="ECO:0000313" key="1">
    <source>
        <dbReference type="EMBL" id="RNA42022.1"/>
    </source>
</evidence>
<evidence type="ECO:0000313" key="2">
    <source>
        <dbReference type="Proteomes" id="UP000276133"/>
    </source>
</evidence>
<dbReference type="AlphaFoldDB" id="A0A3M7T1Z5"/>
<proteinExistence type="predicted"/>
<comment type="caution">
    <text evidence="1">The sequence shown here is derived from an EMBL/GenBank/DDBJ whole genome shotgun (WGS) entry which is preliminary data.</text>
</comment>
<keyword evidence="2" id="KW-1185">Reference proteome</keyword>